<sequence length="183" mass="19589">MSQEYTEDKEVVLKHVSGGRRVYEALLILVALFAVYMMASLITFDPSDPSWSQTAWHEPIHNIGGGAGAWLADTLFFVFGVLAYALPPIMLVLCWVAYRKRDDNGYVDYFAIALRLVGMLALVVASCGLAALNVDDLYYFASGGVIGSLISSAALPLLGSIGATLAMLGAWAVGLSLFTGWSG</sequence>
<accession>A0AC61TKL5</accession>
<gene>
    <name evidence="1" type="ORF">DCL27_05970</name>
</gene>
<dbReference type="EMBL" id="CP084506">
    <property type="protein sequence ID" value="UCQ01308.1"/>
    <property type="molecule type" value="Genomic_DNA"/>
</dbReference>
<reference evidence="1" key="1">
    <citation type="submission" date="2021-09" db="EMBL/GenBank/DDBJ databases">
        <title>Comparative genomics of Edwardsiella genus reveals species-based diversity.</title>
        <authorList>
            <person name="Tekedar H.C."/>
            <person name="Kumru S."/>
            <person name="Waldbieser G.C."/>
            <person name="Reichley S.R."/>
            <person name="Lawrence M.L."/>
            <person name="Griffin M.J."/>
        </authorList>
    </citation>
    <scope>NUCLEOTIDE SEQUENCE</scope>
    <source>
        <strain evidence="1">ATCC 15947</strain>
    </source>
</reference>
<proteinExistence type="predicted"/>
<evidence type="ECO:0000313" key="2">
    <source>
        <dbReference type="Proteomes" id="UP000245918"/>
    </source>
</evidence>
<protein>
    <submittedName>
        <fullName evidence="1">DNA translocase FtsK 4TM domain-containing protein</fullName>
    </submittedName>
</protein>
<organism evidence="1 2">
    <name type="scientific">Edwardsiella tarda ATCC 15947 = NBRC 105688</name>
    <dbReference type="NCBI Taxonomy" id="667121"/>
    <lineage>
        <taxon>Bacteria</taxon>
        <taxon>Pseudomonadati</taxon>
        <taxon>Pseudomonadota</taxon>
        <taxon>Gammaproteobacteria</taxon>
        <taxon>Enterobacterales</taxon>
        <taxon>Hafniaceae</taxon>
        <taxon>Edwardsiella</taxon>
    </lineage>
</organism>
<dbReference type="Proteomes" id="UP000245918">
    <property type="component" value="Chromosome"/>
</dbReference>
<name>A0AC61TKL5_EDWTA</name>
<keyword evidence="2" id="KW-1185">Reference proteome</keyword>
<evidence type="ECO:0000313" key="1">
    <source>
        <dbReference type="EMBL" id="UCQ01308.1"/>
    </source>
</evidence>